<dbReference type="SUPFAM" id="SSF51556">
    <property type="entry name" value="Metallo-dependent hydrolases"/>
    <property type="match status" value="1"/>
</dbReference>
<name>A0A9X0U202_9BACT</name>
<dbReference type="InterPro" id="IPR032466">
    <property type="entry name" value="Metal_Hydrolase"/>
</dbReference>
<feature type="domain" description="Amidohydrolase-related" evidence="2">
    <location>
        <begin position="43"/>
        <end position="321"/>
    </location>
</feature>
<dbReference type="InterPro" id="IPR032465">
    <property type="entry name" value="ACMSD"/>
</dbReference>
<dbReference type="Proteomes" id="UP000535182">
    <property type="component" value="Unassembled WGS sequence"/>
</dbReference>
<dbReference type="Pfam" id="PF04909">
    <property type="entry name" value="Amidohydro_2"/>
    <property type="match status" value="1"/>
</dbReference>
<evidence type="ECO:0000313" key="3">
    <source>
        <dbReference type="EMBL" id="MBB5326783.1"/>
    </source>
</evidence>
<evidence type="ECO:0000259" key="2">
    <source>
        <dbReference type="Pfam" id="PF04909"/>
    </source>
</evidence>
<reference evidence="3 4" key="1">
    <citation type="submission" date="2020-08" db="EMBL/GenBank/DDBJ databases">
        <title>Genomic Encyclopedia of Type Strains, Phase IV (KMG-V): Genome sequencing to study the core and pangenomes of soil and plant-associated prokaryotes.</title>
        <authorList>
            <person name="Whitman W."/>
        </authorList>
    </citation>
    <scope>NUCLEOTIDE SEQUENCE [LARGE SCALE GENOMIC DNA]</scope>
    <source>
        <strain evidence="3 4">X5P2</strain>
    </source>
</reference>
<dbReference type="GO" id="GO:0016787">
    <property type="term" value="F:hydrolase activity"/>
    <property type="evidence" value="ECO:0007669"/>
    <property type="project" value="InterPro"/>
</dbReference>
<accession>A0A9X0U202</accession>
<dbReference type="PANTHER" id="PTHR21240">
    <property type="entry name" value="2-AMINO-3-CARBOXYLMUCONATE-6-SEMIALDEHYDE DECARBOXYLASE"/>
    <property type="match status" value="1"/>
</dbReference>
<dbReference type="EMBL" id="JACHEB010000001">
    <property type="protein sequence ID" value="MBB5326783.1"/>
    <property type="molecule type" value="Genomic_DNA"/>
</dbReference>
<dbReference type="AlphaFoldDB" id="A0A9X0U202"/>
<dbReference type="Gene3D" id="3.20.20.140">
    <property type="entry name" value="Metal-dependent hydrolases"/>
    <property type="match status" value="1"/>
</dbReference>
<dbReference type="RefSeq" id="WP_183972974.1">
    <property type="nucleotide sequence ID" value="NZ_JACHEB010000001.1"/>
</dbReference>
<proteinExistence type="predicted"/>
<dbReference type="GO" id="GO:0005829">
    <property type="term" value="C:cytosol"/>
    <property type="evidence" value="ECO:0007669"/>
    <property type="project" value="TreeGrafter"/>
</dbReference>
<dbReference type="GO" id="GO:0016831">
    <property type="term" value="F:carboxy-lyase activity"/>
    <property type="evidence" value="ECO:0007669"/>
    <property type="project" value="InterPro"/>
</dbReference>
<comment type="caution">
    <text evidence="3">The sequence shown here is derived from an EMBL/GenBank/DDBJ whole genome shotgun (WGS) entry which is preliminary data.</text>
</comment>
<gene>
    <name evidence="3" type="ORF">HDF14_000377</name>
</gene>
<sequence length="323" mass="34596">MKTITLEEHFLTETYVRATAEYSAKMGMQFPEMQAKLLDLGAGRIAAMDEAGIDLQVMSLVAFGLEGLSAADGTVVAREVNDELAAAVAEHPDRLAGFATLALKDVGEATKELERCVHGLGFRGVMVNGTVGGRFFDDARFLPFFEAAAALGVPVYLHPAPPPEPVREAYYSGLPGELGRMLSIAGWGWHSETALHTLRLIVSGLFDKVPGLQLIIGHMGEGLPFALARSSGMLSGAAKLKRPVADYFKTNIHLTTSGYFTLPPLECALEVVGIERMMYSVDYPFSANTKGKDFLEKVAGVLSGAEMEMLVGGNAAKVLRLGD</sequence>
<keyword evidence="1" id="KW-0456">Lyase</keyword>
<dbReference type="InterPro" id="IPR006680">
    <property type="entry name" value="Amidohydro-rel"/>
</dbReference>
<organism evidence="3 4">
    <name type="scientific">Tunturiibacter gelidiferens</name>
    <dbReference type="NCBI Taxonomy" id="3069689"/>
    <lineage>
        <taxon>Bacteria</taxon>
        <taxon>Pseudomonadati</taxon>
        <taxon>Acidobacteriota</taxon>
        <taxon>Terriglobia</taxon>
        <taxon>Terriglobales</taxon>
        <taxon>Acidobacteriaceae</taxon>
        <taxon>Tunturiibacter</taxon>
    </lineage>
</organism>
<keyword evidence="4" id="KW-1185">Reference proteome</keyword>
<evidence type="ECO:0000256" key="1">
    <source>
        <dbReference type="ARBA" id="ARBA00023239"/>
    </source>
</evidence>
<protein>
    <recommendedName>
        <fullName evidence="2">Amidohydrolase-related domain-containing protein</fullName>
    </recommendedName>
</protein>
<evidence type="ECO:0000313" key="4">
    <source>
        <dbReference type="Proteomes" id="UP000535182"/>
    </source>
</evidence>
<dbReference type="PANTHER" id="PTHR21240:SF30">
    <property type="entry name" value="AMIDOHYDROLASE-RELATED DOMAIN-CONTAINING PROTEIN-RELATED"/>
    <property type="match status" value="1"/>
</dbReference>
<dbReference type="GO" id="GO:0019748">
    <property type="term" value="P:secondary metabolic process"/>
    <property type="evidence" value="ECO:0007669"/>
    <property type="project" value="TreeGrafter"/>
</dbReference>